<protein>
    <submittedName>
        <fullName evidence="8">MraY family glycosyltransferase</fullName>
        <ecNumber evidence="8">2.7.8.-</ecNumber>
    </submittedName>
</protein>
<proteinExistence type="predicted"/>
<dbReference type="PANTHER" id="PTHR22926:SF3">
    <property type="entry name" value="UNDECAPRENYL-PHOSPHATE ALPHA-N-ACETYLGLUCOSAMINYL 1-PHOSPHATE TRANSFERASE"/>
    <property type="match status" value="1"/>
</dbReference>
<keyword evidence="3 8" id="KW-0808">Transferase</keyword>
<feature type="transmembrane region" description="Helical" evidence="7">
    <location>
        <begin position="12"/>
        <end position="37"/>
    </location>
</feature>
<gene>
    <name evidence="8" type="ORF">ACFQZJ_12120</name>
</gene>
<dbReference type="EC" id="2.7.8.-" evidence="8"/>
<evidence type="ECO:0000256" key="1">
    <source>
        <dbReference type="ARBA" id="ARBA00004651"/>
    </source>
</evidence>
<dbReference type="PANTHER" id="PTHR22926">
    <property type="entry name" value="PHOSPHO-N-ACETYLMURAMOYL-PENTAPEPTIDE-TRANSFERASE"/>
    <property type="match status" value="1"/>
</dbReference>
<organism evidence="8 9">
    <name type="scientific">Maribacter chungangensis</name>
    <dbReference type="NCBI Taxonomy" id="1069117"/>
    <lineage>
        <taxon>Bacteria</taxon>
        <taxon>Pseudomonadati</taxon>
        <taxon>Bacteroidota</taxon>
        <taxon>Flavobacteriia</taxon>
        <taxon>Flavobacteriales</taxon>
        <taxon>Flavobacteriaceae</taxon>
        <taxon>Maribacter</taxon>
    </lineage>
</organism>
<feature type="transmembrane region" description="Helical" evidence="7">
    <location>
        <begin position="86"/>
        <end position="105"/>
    </location>
</feature>
<keyword evidence="4 7" id="KW-0812">Transmembrane</keyword>
<keyword evidence="9" id="KW-1185">Reference proteome</keyword>
<dbReference type="PROSITE" id="PS01348">
    <property type="entry name" value="MRAY_2"/>
    <property type="match status" value="1"/>
</dbReference>
<feature type="transmembrane region" description="Helical" evidence="7">
    <location>
        <begin position="231"/>
        <end position="247"/>
    </location>
</feature>
<feature type="transmembrane region" description="Helical" evidence="7">
    <location>
        <begin position="200"/>
        <end position="219"/>
    </location>
</feature>
<dbReference type="RefSeq" id="WP_379934861.1">
    <property type="nucleotide sequence ID" value="NZ_JBHTHY010000008.1"/>
</dbReference>
<feature type="transmembrane region" description="Helical" evidence="7">
    <location>
        <begin position="149"/>
        <end position="169"/>
    </location>
</feature>
<sequence>MTVITQIFSSPYVLAFVALISAYVISIRIYPAIIYLSHSKDLMDEPCERSMHQGKTPTLGGIGLFLTFAIGMVLIGVFAPLPPQDVINVLALVGATMLLLFLGVKDDLVLVSPKKKFSGQLIAAALVVFASDIRIVSMEGIFGFGELPYWVSVVFTVFVFLLVINAFNLIDGIDGLAGGLAILSATVFGLFFFVNGQLYLALASVILIGALIGFLQHNLSKRQKLFMGDSGSLFTGFLLAYLTIAFLNKSADATAFALPIANAPILAIAVLSYPMMDTLRVFTIRIRAGRSPFSADKNHIHHRFLSLGFSHKKSSMCIVGLNLAVVLVALALQDINIHLQLFACLVVGVSLYLSPFYVKGKKTEVRLGKVVQNYTGIKDDESIKSRNAKAPEVFDEEIARLIKVQQEAVRMAKRESFFGKRLRAGGTSIKGKESAEGEQYQNKL</sequence>
<keyword evidence="2" id="KW-1003">Cell membrane</keyword>
<evidence type="ECO:0000256" key="3">
    <source>
        <dbReference type="ARBA" id="ARBA00022679"/>
    </source>
</evidence>
<evidence type="ECO:0000256" key="4">
    <source>
        <dbReference type="ARBA" id="ARBA00022692"/>
    </source>
</evidence>
<dbReference type="Proteomes" id="UP001597012">
    <property type="component" value="Unassembled WGS sequence"/>
</dbReference>
<dbReference type="CDD" id="cd06853">
    <property type="entry name" value="GT_WecA_like"/>
    <property type="match status" value="1"/>
</dbReference>
<dbReference type="GO" id="GO:0016740">
    <property type="term" value="F:transferase activity"/>
    <property type="evidence" value="ECO:0007669"/>
    <property type="project" value="UniProtKB-KW"/>
</dbReference>
<evidence type="ECO:0000313" key="9">
    <source>
        <dbReference type="Proteomes" id="UP001597012"/>
    </source>
</evidence>
<feature type="transmembrane region" description="Helical" evidence="7">
    <location>
        <begin position="339"/>
        <end position="358"/>
    </location>
</feature>
<accession>A0ABW3B516</accession>
<evidence type="ECO:0000256" key="7">
    <source>
        <dbReference type="SAM" id="Phobius"/>
    </source>
</evidence>
<comment type="caution">
    <text evidence="8">The sequence shown here is derived from an EMBL/GenBank/DDBJ whole genome shotgun (WGS) entry which is preliminary data.</text>
</comment>
<dbReference type="InterPro" id="IPR000715">
    <property type="entry name" value="Glycosyl_transferase_4"/>
</dbReference>
<feature type="transmembrane region" description="Helical" evidence="7">
    <location>
        <begin position="315"/>
        <end position="333"/>
    </location>
</feature>
<reference evidence="9" key="1">
    <citation type="journal article" date="2019" name="Int. J. Syst. Evol. Microbiol.">
        <title>The Global Catalogue of Microorganisms (GCM) 10K type strain sequencing project: providing services to taxonomists for standard genome sequencing and annotation.</title>
        <authorList>
            <consortium name="The Broad Institute Genomics Platform"/>
            <consortium name="The Broad Institute Genome Sequencing Center for Infectious Disease"/>
            <person name="Wu L."/>
            <person name="Ma J."/>
        </authorList>
    </citation>
    <scope>NUCLEOTIDE SEQUENCE [LARGE SCALE GENOMIC DNA]</scope>
    <source>
        <strain evidence="9">CCUG 61948</strain>
    </source>
</reference>
<keyword evidence="5 7" id="KW-1133">Transmembrane helix</keyword>
<keyword evidence="6 7" id="KW-0472">Membrane</keyword>
<dbReference type="Pfam" id="PF00953">
    <property type="entry name" value="Glycos_transf_4"/>
    <property type="match status" value="1"/>
</dbReference>
<comment type="subcellular location">
    <subcellularLocation>
        <location evidence="1">Cell membrane</location>
        <topology evidence="1">Multi-pass membrane protein</topology>
    </subcellularLocation>
</comment>
<dbReference type="EMBL" id="JBHTHY010000008">
    <property type="protein sequence ID" value="MFD0798210.1"/>
    <property type="molecule type" value="Genomic_DNA"/>
</dbReference>
<name>A0ABW3B516_9FLAO</name>
<dbReference type="InterPro" id="IPR018480">
    <property type="entry name" value="PNAcMuramoyl-5peptid_Trfase_CS"/>
</dbReference>
<evidence type="ECO:0000256" key="5">
    <source>
        <dbReference type="ARBA" id="ARBA00022989"/>
    </source>
</evidence>
<feature type="transmembrane region" description="Helical" evidence="7">
    <location>
        <begin position="58"/>
        <end position="80"/>
    </location>
</feature>
<feature type="transmembrane region" description="Helical" evidence="7">
    <location>
        <begin position="176"/>
        <end position="194"/>
    </location>
</feature>
<feature type="transmembrane region" description="Helical" evidence="7">
    <location>
        <begin position="253"/>
        <end position="273"/>
    </location>
</feature>
<evidence type="ECO:0000256" key="2">
    <source>
        <dbReference type="ARBA" id="ARBA00022475"/>
    </source>
</evidence>
<evidence type="ECO:0000256" key="6">
    <source>
        <dbReference type="ARBA" id="ARBA00023136"/>
    </source>
</evidence>
<evidence type="ECO:0000313" key="8">
    <source>
        <dbReference type="EMBL" id="MFD0798210.1"/>
    </source>
</evidence>